<gene>
    <name evidence="2" type="ORF">RMAR1173_LOCUS662</name>
    <name evidence="3" type="ORF">RMAR1173_LOCUS663</name>
    <name evidence="4" type="ORF">RMAR1173_LOCUS664</name>
</gene>
<evidence type="ECO:0000313" key="4">
    <source>
        <dbReference type="EMBL" id="CAD9660780.1"/>
    </source>
</evidence>
<evidence type="ECO:0000313" key="2">
    <source>
        <dbReference type="EMBL" id="CAD9660777.1"/>
    </source>
</evidence>
<dbReference type="AlphaFoldDB" id="A0A6U0WGM0"/>
<dbReference type="EMBL" id="HBHJ01001018">
    <property type="protein sequence ID" value="CAD9660778.1"/>
    <property type="molecule type" value="Transcribed_RNA"/>
</dbReference>
<feature type="region of interest" description="Disordered" evidence="1">
    <location>
        <begin position="1"/>
        <end position="42"/>
    </location>
</feature>
<evidence type="ECO:0000256" key="1">
    <source>
        <dbReference type="SAM" id="MobiDB-lite"/>
    </source>
</evidence>
<name>A0A6U0WGM0_9STRA</name>
<evidence type="ECO:0000313" key="3">
    <source>
        <dbReference type="EMBL" id="CAD9660778.1"/>
    </source>
</evidence>
<accession>A0A6U0WGM0</accession>
<dbReference type="EMBL" id="HBHJ01001019">
    <property type="protein sequence ID" value="CAD9660780.1"/>
    <property type="molecule type" value="Transcribed_RNA"/>
</dbReference>
<reference evidence="3" key="1">
    <citation type="submission" date="2021-01" db="EMBL/GenBank/DDBJ databases">
        <authorList>
            <person name="Corre E."/>
            <person name="Pelletier E."/>
            <person name="Niang G."/>
            <person name="Scheremetjew M."/>
            <person name="Finn R."/>
            <person name="Kale V."/>
            <person name="Holt S."/>
            <person name="Cochrane G."/>
            <person name="Meng A."/>
            <person name="Brown T."/>
            <person name="Cohen L."/>
        </authorList>
    </citation>
    <scope>NUCLEOTIDE SEQUENCE</scope>
    <source>
        <strain evidence="3">CCMP1243</strain>
    </source>
</reference>
<sequence length="181" mass="19794">MQAVPWSGEGKGGGEEDEEEQRQPQEQLQEGQEEEELLGPPVSRSKRAVDAVALEVQVGGEASGDSTSAICRCLSRDHPCWTRQVVQDGQWCHWTSLPVSTVRACKLVVMVLSCMLITRSLAWSADLEIDESYSWDKFWLYESPSVAADLLFVLAVGKLVLRPGCDRPGFGAPLFGATDGP</sequence>
<proteinExistence type="predicted"/>
<dbReference type="EMBL" id="HBHJ01001017">
    <property type="protein sequence ID" value="CAD9660777.1"/>
    <property type="molecule type" value="Transcribed_RNA"/>
</dbReference>
<protein>
    <submittedName>
        <fullName evidence="3">Uncharacterized protein</fullName>
    </submittedName>
</protein>
<organism evidence="3">
    <name type="scientific">Rhizochromulina marina</name>
    <dbReference type="NCBI Taxonomy" id="1034831"/>
    <lineage>
        <taxon>Eukaryota</taxon>
        <taxon>Sar</taxon>
        <taxon>Stramenopiles</taxon>
        <taxon>Ochrophyta</taxon>
        <taxon>Dictyochophyceae</taxon>
        <taxon>Rhizochromulinales</taxon>
        <taxon>Rhizochromulina</taxon>
    </lineage>
</organism>